<dbReference type="InterPro" id="IPR038726">
    <property type="entry name" value="PDDEXK_AddAB-type"/>
</dbReference>
<proteinExistence type="predicted"/>
<dbReference type="InterPro" id="IPR011604">
    <property type="entry name" value="PDDEXK-like_dom_sf"/>
</dbReference>
<gene>
    <name evidence="2" type="ORF">QVN81_05935</name>
    <name evidence="3" type="ORF">QVN84_07890</name>
</gene>
<protein>
    <submittedName>
        <fullName evidence="3">PD-(D/E)XK nuclease family protein</fullName>
    </submittedName>
</protein>
<sequence>MKSFLEYVSEDMINKFGYDLSRTVVVFPNKRASLFMNECLMRIAGKPIWSPVYITISDLFCQHSALTIADPIKLICELHRSFIKYSGTNESLDHFYGWGQLLLSDFDDIDKNMADAGKVFANLKNIHELDDISYLTEEQKDILKKFFINFNDNSQSELKKRFLSLWQHFGNIYNDFNSRLRDMGIAYEGALYRSVATDEEQTYEYDRYIFVGFNMLHKVEKMLFDRLKKQGKAFFYWDFDKYFMPDSETSHNEAGHYISQYLKYFPNELDCNDSRIYDNLSKFKKIKYINASTETIQARYVSDWLRNGVRMADGSKTAIIMCDESLLQSILYSLPPETGKANITTGYPLSLSPVSSFVMHLLELQLNGRKRKEDRFYQKQVLRVLRHPFMCFISDKAEELASRLSTQKIYYPDGRLLSEDDNLKTLFCDINNNRKYCSPGAHPNLCLLKWVMEIISIAGINSKDTSDALIQESLFRMYMVISRLASLTESGDLSVDVITLRRLIKQLIDSTTIPFHGEPAVGVQIMGILETRNLDFDHVLLLSCNDGKMPKGVNDASFIPYSIRKAYGLTTIDNKISIYSYYFHSILQRATDVTMIYNSSTDNGRGEMSRFMLQLMIESPHAIICENLHAGCNSARSVPHIIEKSPAVMDVLDNMRRISPSAVNQYMRCPLQFFYNYVAKIKEPDNTDEDTVDNRIFGNIFHKAAFYIYKDMAGNDGLIKSGDIDRYLKDPRIIESVVDRVFNEELFKSDNIRKAPEYNGLQIINREVIIGYLRQLMRLDREMTPFKILGLETPAYDTVCFNTSRGEREIEIGGIIDRMDVTGNALEKIRIVDYKTGRQPLKKTNSLDEIFSSDSIEDKHGDYFFQVMLYSLIISTSEEYGKSGKPVSPALFFIRHSMQDRYDPTLTIADEPIDDIRKYAGEFVGKLKDVLGEIFDSQTSFVPTEHKTRCISCPYKSICCI</sequence>
<evidence type="ECO:0000259" key="1">
    <source>
        <dbReference type="Pfam" id="PF12705"/>
    </source>
</evidence>
<dbReference type="EMBL" id="JAUEIF010000006">
    <property type="protein sequence ID" value="MDN0025437.1"/>
    <property type="molecule type" value="Genomic_DNA"/>
</dbReference>
<reference evidence="3" key="2">
    <citation type="submission" date="2023-08" db="EMBL/GenBank/DDBJ databases">
        <title>Identification and characterization of horizontal gene transfer across gut microbiota members of farm animals based on homology search.</title>
        <authorList>
            <person name="Schwarzerova J."/>
            <person name="Nykrynova M."/>
            <person name="Jureckova K."/>
            <person name="Cejkova D."/>
            <person name="Rychlik I."/>
        </authorList>
    </citation>
    <scope>NUCLEOTIDE SEQUENCE</scope>
    <source>
        <strain evidence="3">ET15</strain>
        <strain evidence="2">ET37</strain>
    </source>
</reference>
<dbReference type="Proteomes" id="UP001168478">
    <property type="component" value="Unassembled WGS sequence"/>
</dbReference>
<dbReference type="InterPro" id="IPR027417">
    <property type="entry name" value="P-loop_NTPase"/>
</dbReference>
<keyword evidence="4" id="KW-1185">Reference proteome</keyword>
<dbReference type="EMBL" id="JAUEIE010000004">
    <property type="protein sequence ID" value="MDN0022566.1"/>
    <property type="molecule type" value="Genomic_DNA"/>
</dbReference>
<reference evidence="3" key="1">
    <citation type="submission" date="2023-06" db="EMBL/GenBank/DDBJ databases">
        <authorList>
            <person name="Zeman M."/>
            <person name="Kubasova T."/>
            <person name="Jahodarova E."/>
            <person name="Nykrynova M."/>
            <person name="Rychlik I."/>
        </authorList>
    </citation>
    <scope>NUCLEOTIDE SEQUENCE</scope>
    <source>
        <strain evidence="3">ET15</strain>
        <strain evidence="2">ET37</strain>
    </source>
</reference>
<evidence type="ECO:0000313" key="5">
    <source>
        <dbReference type="Proteomes" id="UP001168478"/>
    </source>
</evidence>
<dbReference type="RefSeq" id="WP_289825061.1">
    <property type="nucleotide sequence ID" value="NZ_JAUEIE010000004.1"/>
</dbReference>
<accession>A0AAW7JVT6</accession>
<evidence type="ECO:0000313" key="4">
    <source>
        <dbReference type="Proteomes" id="UP001167831"/>
    </source>
</evidence>
<feature type="domain" description="PD-(D/E)XK endonuclease-like" evidence="1">
    <location>
        <begin position="657"/>
        <end position="959"/>
    </location>
</feature>
<comment type="caution">
    <text evidence="3">The sequence shown here is derived from an EMBL/GenBank/DDBJ whole genome shotgun (WGS) entry which is preliminary data.</text>
</comment>
<dbReference type="Proteomes" id="UP001167831">
    <property type="component" value="Unassembled WGS sequence"/>
</dbReference>
<dbReference type="AlphaFoldDB" id="A0AAW7JVT6"/>
<organism evidence="3 5">
    <name type="scientific">Leyella lascolaii</name>
    <dbReference type="NCBI Taxonomy" id="1776379"/>
    <lineage>
        <taxon>Bacteria</taxon>
        <taxon>Pseudomonadati</taxon>
        <taxon>Bacteroidota</taxon>
        <taxon>Bacteroidia</taxon>
        <taxon>Bacteroidales</taxon>
        <taxon>Prevotellaceae</taxon>
        <taxon>Leyella</taxon>
    </lineage>
</organism>
<evidence type="ECO:0000313" key="2">
    <source>
        <dbReference type="EMBL" id="MDN0022566.1"/>
    </source>
</evidence>
<dbReference type="Gene3D" id="3.90.320.10">
    <property type="match status" value="2"/>
</dbReference>
<name>A0AAW7JVT6_9BACT</name>
<dbReference type="SUPFAM" id="SSF52540">
    <property type="entry name" value="P-loop containing nucleoside triphosphate hydrolases"/>
    <property type="match status" value="1"/>
</dbReference>
<evidence type="ECO:0000313" key="3">
    <source>
        <dbReference type="EMBL" id="MDN0025437.1"/>
    </source>
</evidence>
<dbReference type="Pfam" id="PF12705">
    <property type="entry name" value="PDDEXK_1"/>
    <property type="match status" value="1"/>
</dbReference>